<sequence length="412" mass="43286">MQKSGTAPPRVAPKQAGGAMQSAAPAGAAAPAPAPATYFRAKPQGFMARRPCTMPDYAYRRRLWIDTNPQNGEVVLRCVDTDIVRIRPNGEVVLTTGGFFTATTLNCMNDVLSAIDCEITHAGAVGARRWTVTDNHGAAHAYADNMVVPASDPRDAQRGRVAMAAVQRELRLGGINWGGRGGHTAPGKLPPPPVLPSAAVAAAAFTPAGARTTGAPAAQQQQQQQQARAAATAGPSGNPWPALNQQQQAQQQQQQTQAQQPPQAGVRRAPPPGIPPQQAAASAPAPAPAPAPARGMWHAGETAAERLARAQAEQAQQRAAAAPPAGVSRQTVEQQLAEHARRLDIASGGANNDHLADDQLCVICFEEPRATVLVPCGHMVLCKECSDNVWAKKKKECPVCRVDIEEVCEVAQ</sequence>
<feature type="compositionally biased region" description="Low complexity" evidence="5">
    <location>
        <begin position="309"/>
        <end position="325"/>
    </location>
</feature>
<proteinExistence type="predicted"/>
<feature type="region of interest" description="Disordered" evidence="5">
    <location>
        <begin position="1"/>
        <end position="27"/>
    </location>
</feature>
<dbReference type="Pfam" id="PF13920">
    <property type="entry name" value="zf-C3HC4_3"/>
    <property type="match status" value="1"/>
</dbReference>
<feature type="compositionally biased region" description="Gly residues" evidence="5">
    <location>
        <begin position="175"/>
        <end position="184"/>
    </location>
</feature>
<feature type="compositionally biased region" description="Low complexity" evidence="5">
    <location>
        <begin position="245"/>
        <end position="264"/>
    </location>
</feature>
<dbReference type="GO" id="GO:0016567">
    <property type="term" value="P:protein ubiquitination"/>
    <property type="evidence" value="ECO:0007669"/>
    <property type="project" value="TreeGrafter"/>
</dbReference>
<evidence type="ECO:0000256" key="5">
    <source>
        <dbReference type="SAM" id="MobiDB-lite"/>
    </source>
</evidence>
<feature type="region of interest" description="Disordered" evidence="5">
    <location>
        <begin position="175"/>
        <end position="194"/>
    </location>
</feature>
<evidence type="ECO:0000256" key="4">
    <source>
        <dbReference type="PROSITE-ProRule" id="PRU00175"/>
    </source>
</evidence>
<reference evidence="7 8" key="1">
    <citation type="journal article" date="2018" name="Sci. Rep.">
        <title>Raphidocelis subcapitata (=Pseudokirchneriella subcapitata) provides an insight into genome evolution and environmental adaptations in the Sphaeropleales.</title>
        <authorList>
            <person name="Suzuki S."/>
            <person name="Yamaguchi H."/>
            <person name="Nakajima N."/>
            <person name="Kawachi M."/>
        </authorList>
    </citation>
    <scope>NUCLEOTIDE SEQUENCE [LARGE SCALE GENOMIC DNA]</scope>
    <source>
        <strain evidence="7 8">NIES-35</strain>
    </source>
</reference>
<organism evidence="7 8">
    <name type="scientific">Raphidocelis subcapitata</name>
    <dbReference type="NCBI Taxonomy" id="307507"/>
    <lineage>
        <taxon>Eukaryota</taxon>
        <taxon>Viridiplantae</taxon>
        <taxon>Chlorophyta</taxon>
        <taxon>core chlorophytes</taxon>
        <taxon>Chlorophyceae</taxon>
        <taxon>CS clade</taxon>
        <taxon>Sphaeropleales</taxon>
        <taxon>Selenastraceae</taxon>
        <taxon>Raphidocelis</taxon>
    </lineage>
</organism>
<dbReference type="GO" id="GO:0061630">
    <property type="term" value="F:ubiquitin protein ligase activity"/>
    <property type="evidence" value="ECO:0007669"/>
    <property type="project" value="TreeGrafter"/>
</dbReference>
<evidence type="ECO:0000313" key="8">
    <source>
        <dbReference type="Proteomes" id="UP000247498"/>
    </source>
</evidence>
<dbReference type="PANTHER" id="PTHR46858">
    <property type="entry name" value="OS05G0521000 PROTEIN"/>
    <property type="match status" value="1"/>
</dbReference>
<dbReference type="STRING" id="307507.A0A2V0PHZ8"/>
<feature type="compositionally biased region" description="Low complexity" evidence="5">
    <location>
        <begin position="16"/>
        <end position="27"/>
    </location>
</feature>
<dbReference type="InParanoid" id="A0A2V0PHZ8"/>
<evidence type="ECO:0000256" key="2">
    <source>
        <dbReference type="ARBA" id="ARBA00022771"/>
    </source>
</evidence>
<name>A0A2V0PHZ8_9CHLO</name>
<dbReference type="InterPro" id="IPR013083">
    <property type="entry name" value="Znf_RING/FYVE/PHD"/>
</dbReference>
<dbReference type="InterPro" id="IPR001841">
    <property type="entry name" value="Znf_RING"/>
</dbReference>
<feature type="region of interest" description="Disordered" evidence="5">
    <location>
        <begin position="210"/>
        <end position="335"/>
    </location>
</feature>
<dbReference type="SMART" id="SM00184">
    <property type="entry name" value="RING"/>
    <property type="match status" value="1"/>
</dbReference>
<gene>
    <name evidence="7" type="ORF">Rsub_12160</name>
</gene>
<keyword evidence="3" id="KW-0862">Zinc</keyword>
<comment type="caution">
    <text evidence="7">The sequence shown here is derived from an EMBL/GenBank/DDBJ whole genome shotgun (WGS) entry which is preliminary data.</text>
</comment>
<evidence type="ECO:0000313" key="7">
    <source>
        <dbReference type="EMBL" id="GBF99356.1"/>
    </source>
</evidence>
<dbReference type="Proteomes" id="UP000247498">
    <property type="component" value="Unassembled WGS sequence"/>
</dbReference>
<dbReference type="GO" id="GO:0008270">
    <property type="term" value="F:zinc ion binding"/>
    <property type="evidence" value="ECO:0007669"/>
    <property type="project" value="UniProtKB-KW"/>
</dbReference>
<feature type="compositionally biased region" description="Low complexity" evidence="5">
    <location>
        <begin position="210"/>
        <end position="237"/>
    </location>
</feature>
<dbReference type="OrthoDB" id="568267at2759"/>
<evidence type="ECO:0000256" key="1">
    <source>
        <dbReference type="ARBA" id="ARBA00022723"/>
    </source>
</evidence>
<dbReference type="SUPFAM" id="SSF57850">
    <property type="entry name" value="RING/U-box"/>
    <property type="match status" value="1"/>
</dbReference>
<evidence type="ECO:0000259" key="6">
    <source>
        <dbReference type="PROSITE" id="PS50089"/>
    </source>
</evidence>
<evidence type="ECO:0000256" key="3">
    <source>
        <dbReference type="ARBA" id="ARBA00022833"/>
    </source>
</evidence>
<keyword evidence="1" id="KW-0479">Metal-binding</keyword>
<dbReference type="Gene3D" id="3.30.40.10">
    <property type="entry name" value="Zinc/RING finger domain, C3HC4 (zinc finger)"/>
    <property type="match status" value="1"/>
</dbReference>
<dbReference type="PANTHER" id="PTHR46858:SF5">
    <property type="entry name" value="E3 UBIQUITIN-PROTEIN LIGASE APD1-RELATED"/>
    <property type="match status" value="1"/>
</dbReference>
<keyword evidence="8" id="KW-1185">Reference proteome</keyword>
<accession>A0A2V0PHZ8</accession>
<dbReference type="PROSITE" id="PS50089">
    <property type="entry name" value="ZF_RING_2"/>
    <property type="match status" value="1"/>
</dbReference>
<dbReference type="AlphaFoldDB" id="A0A2V0PHZ8"/>
<keyword evidence="2 4" id="KW-0863">Zinc-finger</keyword>
<feature type="domain" description="RING-type" evidence="6">
    <location>
        <begin position="361"/>
        <end position="401"/>
    </location>
</feature>
<protein>
    <recommendedName>
        <fullName evidence="6">RING-type domain-containing protein</fullName>
    </recommendedName>
</protein>
<dbReference type="EMBL" id="BDRX01000155">
    <property type="protein sequence ID" value="GBF99356.1"/>
    <property type="molecule type" value="Genomic_DNA"/>
</dbReference>